<evidence type="ECO:0000313" key="3">
    <source>
        <dbReference type="Proteomes" id="UP000014627"/>
    </source>
</evidence>
<dbReference type="Pfam" id="PF07548">
    <property type="entry name" value="ChlamPMP_M"/>
    <property type="match status" value="1"/>
</dbReference>
<dbReference type="InterPro" id="IPR036709">
    <property type="entry name" value="Autotransporte_beta_dom_sf"/>
</dbReference>
<dbReference type="SMART" id="SM00869">
    <property type="entry name" value="Autotransporter"/>
    <property type="match status" value="1"/>
</dbReference>
<feature type="domain" description="Autotransporter" evidence="1">
    <location>
        <begin position="138"/>
        <end position="439"/>
    </location>
</feature>
<dbReference type="InterPro" id="IPR005546">
    <property type="entry name" value="Autotransporte_beta"/>
</dbReference>
<name>A0ABN0MP92_CHLPS</name>
<dbReference type="SUPFAM" id="SSF103515">
    <property type="entry name" value="Autotransporter"/>
    <property type="match status" value="1"/>
</dbReference>
<dbReference type="PROSITE" id="PS51208">
    <property type="entry name" value="AUTOTRANSPORTER"/>
    <property type="match status" value="1"/>
</dbReference>
<dbReference type="InterPro" id="IPR011427">
    <property type="entry name" value="Polymorphic_membr_middle"/>
</dbReference>
<dbReference type="Proteomes" id="UP000014627">
    <property type="component" value="Unassembled WGS sequence"/>
</dbReference>
<reference evidence="2 3" key="1">
    <citation type="submission" date="2013-04" db="EMBL/GenBank/DDBJ databases">
        <title>Genome sequence of Chlamydia psittaci 99DC5.</title>
        <authorList>
            <person name="Huot-Creasy H."/>
            <person name="McCracken C.L."/>
            <person name="Humphries M."/>
            <person name="Sachse K."/>
            <person name="Laroucau K."/>
            <person name="Bavoil P."/>
            <person name="Myers G.S."/>
        </authorList>
    </citation>
    <scope>NUCLEOTIDE SEQUENCE [LARGE SCALE GENOMIC DNA]</scope>
    <source>
        <strain evidence="2 3">99DC5</strain>
    </source>
</reference>
<evidence type="ECO:0000313" key="2">
    <source>
        <dbReference type="EMBL" id="EPJ27763.1"/>
    </source>
</evidence>
<evidence type="ECO:0000259" key="1">
    <source>
        <dbReference type="PROSITE" id="PS51208"/>
    </source>
</evidence>
<comment type="caution">
    <text evidence="2">The sequence shown here is derived from an EMBL/GenBank/DDBJ whole genome shotgun (WGS) entry which is preliminary data.</text>
</comment>
<dbReference type="Gene3D" id="2.40.128.130">
    <property type="entry name" value="Autotransporter beta-domain"/>
    <property type="match status" value="1"/>
</dbReference>
<dbReference type="EMBL" id="ATLC01000047">
    <property type="protein sequence ID" value="EPJ27763.1"/>
    <property type="molecule type" value="Genomic_DNA"/>
</dbReference>
<organism evidence="2 3">
    <name type="scientific">Chlamydia psittaci 99DC5</name>
    <dbReference type="NCBI Taxonomy" id="1112251"/>
    <lineage>
        <taxon>Bacteria</taxon>
        <taxon>Pseudomonadati</taxon>
        <taxon>Chlamydiota</taxon>
        <taxon>Chlamydiia</taxon>
        <taxon>Chlamydiales</taxon>
        <taxon>Chlamydiaceae</taxon>
        <taxon>Chlamydia/Chlamydophila group</taxon>
        <taxon>Chlamydia</taxon>
    </lineage>
</organism>
<protein>
    <submittedName>
        <fullName evidence="2">Autotransporter beta-domain protein</fullName>
    </submittedName>
</protein>
<proteinExistence type="predicted"/>
<keyword evidence="3" id="KW-1185">Reference proteome</keyword>
<gene>
    <name evidence="2" type="ORF">CP99DC5_0724</name>
</gene>
<accession>A0ABN0MP92</accession>
<dbReference type="Pfam" id="PF03797">
    <property type="entry name" value="Autotransporter"/>
    <property type="match status" value="1"/>
</dbReference>
<sequence>MGGGGVATPAKVAAQTADKTVTINAVNLVDAHGNAYEDPILSASKSFSAITATGKSPVSPPENNLTNYVPPTHYGYQGNWTLAWTPGEDNTQTATLSWEQTGYIANPERQGSLVPNTLWGAFSDLRAIQNLMEVSANGANYHRGFWVSGIANFLHKSGSTNKQKFRHNSAGYVLGVHAQTPTEDIFSAAFCQLFGNDKDYLVSKNHANIYAGSLYYQHVSYWNAWQNLLQNTIGAQAPLVLNAQLTYCHASNNMKTNMTSTYAPPKTTYSEIKGDWGDDCFGIEFGATASIETPASLLFDMYSPFLKLQLVHAHQDDFKENNSDQGRYFESSNLTNLSMPIGVKLGRSSHHDAASYHVTAAYAPDIIRSNPDCTASLLMNPTSAVWVTKANNLARHAFILQAGNYLALSRNVELFSQFGFELRDSCRTYNIDLGSKIQF</sequence>